<evidence type="ECO:0000313" key="3">
    <source>
        <dbReference type="Proteomes" id="UP000199375"/>
    </source>
</evidence>
<dbReference type="RefSeq" id="WP_176734255.1">
    <property type="nucleotide sequence ID" value="NZ_FMCW01000016.1"/>
</dbReference>
<dbReference type="EMBL" id="FMCW01000016">
    <property type="protein sequence ID" value="SCE96846.1"/>
    <property type="molecule type" value="Genomic_DNA"/>
</dbReference>
<feature type="transmembrane region" description="Helical" evidence="1">
    <location>
        <begin position="67"/>
        <end position="84"/>
    </location>
</feature>
<dbReference type="InterPro" id="IPR033458">
    <property type="entry name" value="DUF5134"/>
</dbReference>
<dbReference type="AlphaFoldDB" id="A0A1C4WKM9"/>
<proteinExistence type="predicted"/>
<keyword evidence="1" id="KW-1133">Transmembrane helix</keyword>
<name>A0A1C4WKM9_9ACTN</name>
<dbReference type="Proteomes" id="UP000199375">
    <property type="component" value="Unassembled WGS sequence"/>
</dbReference>
<feature type="transmembrane region" description="Helical" evidence="1">
    <location>
        <begin position="96"/>
        <end position="112"/>
    </location>
</feature>
<sequence length="199" mass="20599">MVFPALQWPMTLALMAVTSYHGFRFLGPASARAGSGRAARCRIAEGVHLLMGVAMTAIVWALGVPQAVWLVLFVPAGVWFAALTARRPAALGSRAATGYFALSSAAMVWMTGLPGGHAGPHGQHGAATSAGWWPPLVSLALGGYLLLAAGWWAARGVRLTPAWRDHVPAGRPGVAGARAEGLCHATMGVVMGLMLLATV</sequence>
<accession>A0A1C4WKM9</accession>
<dbReference type="Pfam" id="PF17197">
    <property type="entry name" value="DUF5134"/>
    <property type="match status" value="1"/>
</dbReference>
<keyword evidence="1" id="KW-0472">Membrane</keyword>
<evidence type="ECO:0008006" key="4">
    <source>
        <dbReference type="Google" id="ProtNLM"/>
    </source>
</evidence>
<reference evidence="2 3" key="1">
    <citation type="submission" date="2016-06" db="EMBL/GenBank/DDBJ databases">
        <authorList>
            <person name="Kjaerup R.B."/>
            <person name="Dalgaard T.S."/>
            <person name="Juul-Madsen H.R."/>
        </authorList>
    </citation>
    <scope>NUCLEOTIDE SEQUENCE [LARGE SCALE GENOMIC DNA]</scope>
    <source>
        <strain evidence="2 3">DSM 45626</strain>
    </source>
</reference>
<keyword evidence="1" id="KW-0812">Transmembrane</keyword>
<evidence type="ECO:0000256" key="1">
    <source>
        <dbReference type="SAM" id="Phobius"/>
    </source>
</evidence>
<protein>
    <recommendedName>
        <fullName evidence="4">DUF5134 domain-containing protein</fullName>
    </recommendedName>
</protein>
<feature type="transmembrane region" description="Helical" evidence="1">
    <location>
        <begin position="132"/>
        <end position="154"/>
    </location>
</feature>
<feature type="transmembrane region" description="Helical" evidence="1">
    <location>
        <begin position="43"/>
        <end position="61"/>
    </location>
</feature>
<gene>
    <name evidence="2" type="ORF">GA0070558_11683</name>
</gene>
<evidence type="ECO:0000313" key="2">
    <source>
        <dbReference type="EMBL" id="SCE96846.1"/>
    </source>
</evidence>
<organism evidence="2 3">
    <name type="scientific">Micromonospora haikouensis</name>
    <dbReference type="NCBI Taxonomy" id="686309"/>
    <lineage>
        <taxon>Bacteria</taxon>
        <taxon>Bacillati</taxon>
        <taxon>Actinomycetota</taxon>
        <taxon>Actinomycetes</taxon>
        <taxon>Micromonosporales</taxon>
        <taxon>Micromonosporaceae</taxon>
        <taxon>Micromonospora</taxon>
    </lineage>
</organism>
<feature type="transmembrane region" description="Helical" evidence="1">
    <location>
        <begin position="6"/>
        <end position="23"/>
    </location>
</feature>